<dbReference type="PANTHER" id="PTHR43265:SF1">
    <property type="entry name" value="ESTERASE ESTD"/>
    <property type="match status" value="1"/>
</dbReference>
<reference evidence="4" key="1">
    <citation type="submission" date="2017-02" db="EMBL/GenBank/DDBJ databases">
        <authorList>
            <person name="Varghese N."/>
            <person name="Submissions S."/>
        </authorList>
    </citation>
    <scope>NUCLEOTIDE SEQUENCE [LARGE SCALE GENOMIC DNA]</scope>
    <source>
        <strain evidence="4">DSM 24967</strain>
    </source>
</reference>
<feature type="chain" id="PRO_5012075026" description="Serine aminopeptidase S33 domain-containing protein" evidence="1">
    <location>
        <begin position="24"/>
        <end position="324"/>
    </location>
</feature>
<dbReference type="SUPFAM" id="SSF53474">
    <property type="entry name" value="alpha/beta-Hydrolases"/>
    <property type="match status" value="1"/>
</dbReference>
<feature type="domain" description="Serine aminopeptidase S33" evidence="2">
    <location>
        <begin position="81"/>
        <end position="181"/>
    </location>
</feature>
<keyword evidence="4" id="KW-1185">Reference proteome</keyword>
<dbReference type="PANTHER" id="PTHR43265">
    <property type="entry name" value="ESTERASE ESTD"/>
    <property type="match status" value="1"/>
</dbReference>
<dbReference type="EMBL" id="FUYQ01000001">
    <property type="protein sequence ID" value="SKB25285.1"/>
    <property type="molecule type" value="Genomic_DNA"/>
</dbReference>
<keyword evidence="1" id="KW-0732">Signal</keyword>
<dbReference type="Gene3D" id="3.40.50.1820">
    <property type="entry name" value="alpha/beta hydrolase"/>
    <property type="match status" value="1"/>
</dbReference>
<dbReference type="AlphaFoldDB" id="A0A1T4ZRP6"/>
<evidence type="ECO:0000259" key="2">
    <source>
        <dbReference type="Pfam" id="PF12146"/>
    </source>
</evidence>
<sequence length="324" mass="35476">MRNVRFVITLCLFILFGTHLVKAQTVTNPNDREYSLQTPQGIIRGTMMTPGMGEGYPVVLLIAGSGPTDMNGNSMQLGIQSNTLKLIAEGLAQKGIATVRFDKRGIASSAAAAKDEFSLRFDDYVNDVRLWIDKLAGDRRFKGVYVLGHSEGALIGMVACRSNTKVKGFVSVAGSGKSMDKLIESQLSALPQELKDRVVAINDSLRNGKLYPQVPLGLQALFRTSVQPYLISCYKYNPIEIIGILEMPVMIVQGKTDIQVPWADAELLKQAAPKAGLFLIADMNHVLKDCSVMEQQAQLATYSDPSLPLNSELLLLLEKFVKNP</sequence>
<evidence type="ECO:0000313" key="4">
    <source>
        <dbReference type="Proteomes" id="UP000190852"/>
    </source>
</evidence>
<proteinExistence type="predicted"/>
<dbReference type="Proteomes" id="UP000190852">
    <property type="component" value="Unassembled WGS sequence"/>
</dbReference>
<dbReference type="InterPro" id="IPR029058">
    <property type="entry name" value="AB_hydrolase_fold"/>
</dbReference>
<dbReference type="Pfam" id="PF12146">
    <property type="entry name" value="Hydrolase_4"/>
    <property type="match status" value="1"/>
</dbReference>
<feature type="signal peptide" evidence="1">
    <location>
        <begin position="1"/>
        <end position="23"/>
    </location>
</feature>
<evidence type="ECO:0000313" key="3">
    <source>
        <dbReference type="EMBL" id="SKB25285.1"/>
    </source>
</evidence>
<accession>A0A1T4ZRP6</accession>
<name>A0A1T4ZRP6_9BACT</name>
<dbReference type="InterPro" id="IPR053145">
    <property type="entry name" value="AB_hydrolase_Est10"/>
</dbReference>
<dbReference type="RefSeq" id="WP_079681806.1">
    <property type="nucleotide sequence ID" value="NZ_FUYQ01000001.1"/>
</dbReference>
<dbReference type="InterPro" id="IPR022742">
    <property type="entry name" value="Hydrolase_4"/>
</dbReference>
<protein>
    <recommendedName>
        <fullName evidence="2">Serine aminopeptidase S33 domain-containing protein</fullName>
    </recommendedName>
</protein>
<organism evidence="3 4">
    <name type="scientific">Parabacteroides chartae</name>
    <dbReference type="NCBI Taxonomy" id="1037355"/>
    <lineage>
        <taxon>Bacteria</taxon>
        <taxon>Pseudomonadati</taxon>
        <taxon>Bacteroidota</taxon>
        <taxon>Bacteroidia</taxon>
        <taxon>Bacteroidales</taxon>
        <taxon>Tannerellaceae</taxon>
        <taxon>Parabacteroides</taxon>
    </lineage>
</organism>
<dbReference type="GO" id="GO:0052689">
    <property type="term" value="F:carboxylic ester hydrolase activity"/>
    <property type="evidence" value="ECO:0007669"/>
    <property type="project" value="TreeGrafter"/>
</dbReference>
<gene>
    <name evidence="3" type="ORF">SAMN05660349_00008</name>
</gene>
<evidence type="ECO:0000256" key="1">
    <source>
        <dbReference type="SAM" id="SignalP"/>
    </source>
</evidence>